<dbReference type="RefSeq" id="WP_275820583.1">
    <property type="nucleotide sequence ID" value="NZ_JARHUD010000002.1"/>
</dbReference>
<protein>
    <submittedName>
        <fullName evidence="4">GNAT family N-acetyltransferase</fullName>
    </submittedName>
</protein>
<accession>A0ABT5YK28</accession>
<dbReference type="Proteomes" id="UP001215503">
    <property type="component" value="Unassembled WGS sequence"/>
</dbReference>
<dbReference type="PANTHER" id="PTHR10545">
    <property type="entry name" value="DIAMINE N-ACETYLTRANSFERASE"/>
    <property type="match status" value="1"/>
</dbReference>
<comment type="caution">
    <text evidence="4">The sequence shown here is derived from an EMBL/GenBank/DDBJ whole genome shotgun (WGS) entry which is preliminary data.</text>
</comment>
<dbReference type="SUPFAM" id="SSF55729">
    <property type="entry name" value="Acyl-CoA N-acyltransferases (Nat)"/>
    <property type="match status" value="1"/>
</dbReference>
<gene>
    <name evidence="4" type="ORF">P2G67_04855</name>
</gene>
<name>A0ABT5YK28_9PROT</name>
<proteinExistence type="predicted"/>
<evidence type="ECO:0000256" key="1">
    <source>
        <dbReference type="ARBA" id="ARBA00022679"/>
    </source>
</evidence>
<keyword evidence="5" id="KW-1185">Reference proteome</keyword>
<feature type="domain" description="N-acetyltransferase" evidence="3">
    <location>
        <begin position="9"/>
        <end position="165"/>
    </location>
</feature>
<evidence type="ECO:0000256" key="2">
    <source>
        <dbReference type="ARBA" id="ARBA00023315"/>
    </source>
</evidence>
<sequence>MKPAAKAPHRFRPAQPGDVPLLATLLTETFAFYGEEPPCPRTELESRLARHLGADPGFEALLVETTDDEILGYALYAPVFWTSDCAMGLFLKEIYLRPRARGAGLGRALMAELARTANARGWTKLVWTVDRPNRSARRFYDSLPGARQLDKLVYLQAGEALKRLSAKDI</sequence>
<dbReference type="Pfam" id="PF00583">
    <property type="entry name" value="Acetyltransf_1"/>
    <property type="match status" value="1"/>
</dbReference>
<dbReference type="PANTHER" id="PTHR10545:SF29">
    <property type="entry name" value="GH14572P-RELATED"/>
    <property type="match status" value="1"/>
</dbReference>
<evidence type="ECO:0000313" key="5">
    <source>
        <dbReference type="Proteomes" id="UP001215503"/>
    </source>
</evidence>
<keyword evidence="1" id="KW-0808">Transferase</keyword>
<dbReference type="PROSITE" id="PS51186">
    <property type="entry name" value="GNAT"/>
    <property type="match status" value="1"/>
</dbReference>
<dbReference type="Gene3D" id="3.40.630.30">
    <property type="match status" value="1"/>
</dbReference>
<dbReference type="EMBL" id="JARHUD010000002">
    <property type="protein sequence ID" value="MDF2095300.1"/>
    <property type="molecule type" value="Genomic_DNA"/>
</dbReference>
<organism evidence="4 5">
    <name type="scientific">Aquibaculum arenosum</name>
    <dbReference type="NCBI Taxonomy" id="3032591"/>
    <lineage>
        <taxon>Bacteria</taxon>
        <taxon>Pseudomonadati</taxon>
        <taxon>Pseudomonadota</taxon>
        <taxon>Alphaproteobacteria</taxon>
        <taxon>Rhodospirillales</taxon>
        <taxon>Rhodovibrionaceae</taxon>
        <taxon>Aquibaculum</taxon>
    </lineage>
</organism>
<dbReference type="CDD" id="cd04301">
    <property type="entry name" value="NAT_SF"/>
    <property type="match status" value="1"/>
</dbReference>
<dbReference type="InterPro" id="IPR051016">
    <property type="entry name" value="Diverse_Substrate_AcTransf"/>
</dbReference>
<keyword evidence="2" id="KW-0012">Acyltransferase</keyword>
<dbReference type="InterPro" id="IPR000182">
    <property type="entry name" value="GNAT_dom"/>
</dbReference>
<reference evidence="4 5" key="1">
    <citation type="submission" date="2023-03" db="EMBL/GenBank/DDBJ databases">
        <title>Fodinicurvata sp. CAU 1616 isolated from sea sendiment.</title>
        <authorList>
            <person name="Kim W."/>
        </authorList>
    </citation>
    <scope>NUCLEOTIDE SEQUENCE [LARGE SCALE GENOMIC DNA]</scope>
    <source>
        <strain evidence="4 5">CAU 1616</strain>
    </source>
</reference>
<evidence type="ECO:0000313" key="4">
    <source>
        <dbReference type="EMBL" id="MDF2095300.1"/>
    </source>
</evidence>
<dbReference type="InterPro" id="IPR016181">
    <property type="entry name" value="Acyl_CoA_acyltransferase"/>
</dbReference>
<evidence type="ECO:0000259" key="3">
    <source>
        <dbReference type="PROSITE" id="PS51186"/>
    </source>
</evidence>